<dbReference type="EMBL" id="CU466930">
    <property type="protein sequence ID" value="CAO80138.1"/>
    <property type="molecule type" value="Genomic_DNA"/>
</dbReference>
<sequence length="178" mass="20673">MNEQSIIIDHFVDRFVSYFNLDLICECTGVDRDVVQERLNQLLTGNVIRKVSKYEDIYVTNRGRYNINVATIYCGNWAFDLKACQDICFLLEKNQIKSIRQLASKMQRSRQWAFKYLEALISVDAVGICKSGYYTKDINMICKVGSVIKKGIISEKRAECGIRPQRRRKKTTKTTNHK</sequence>
<gene>
    <name evidence="1" type="ordered locus">CLOAM0230</name>
</gene>
<reference evidence="1 2" key="1">
    <citation type="journal article" date="2008" name="J. Bacteriol.">
        <title>'Candidatus Cloacamonas acidaminovorans': genome sequence reconstruction provides a first glimpse of a new bacterial division.</title>
        <authorList>
            <person name="Pelletier E."/>
            <person name="Kreimeyer A."/>
            <person name="Bocs S."/>
            <person name="Rouy Z."/>
            <person name="Gyapay G."/>
            <person name="Chouari R."/>
            <person name="Riviere D."/>
            <person name="Ganesan A."/>
            <person name="Daegelen P."/>
            <person name="Sghir A."/>
            <person name="Cohen G.N."/>
            <person name="Medigue C."/>
            <person name="Weissenbach J."/>
            <person name="Le Paslier D."/>
        </authorList>
    </citation>
    <scope>NUCLEOTIDE SEQUENCE [LARGE SCALE GENOMIC DNA]</scope>
    <source>
        <strain evidence="2">Evry</strain>
    </source>
</reference>
<accession>B0VF86</accession>
<evidence type="ECO:0000313" key="2">
    <source>
        <dbReference type="Proteomes" id="UP000002019"/>
    </source>
</evidence>
<dbReference type="AlphaFoldDB" id="B0VF86"/>
<protein>
    <submittedName>
        <fullName evidence="1">Uncharacterized protein</fullName>
    </submittedName>
</protein>
<keyword evidence="2" id="KW-1185">Reference proteome</keyword>
<name>B0VF86_CLOAI</name>
<dbReference type="STRING" id="459349.CLOAM0230"/>
<dbReference type="Proteomes" id="UP000002019">
    <property type="component" value="Chromosome"/>
</dbReference>
<dbReference type="RefSeq" id="WP_015423999.1">
    <property type="nucleotide sequence ID" value="NC_020449.1"/>
</dbReference>
<organism evidence="1 2">
    <name type="scientific">Cloacimonas acidaminovorans (strain Evry)</name>
    <dbReference type="NCBI Taxonomy" id="459349"/>
    <lineage>
        <taxon>Bacteria</taxon>
        <taxon>Pseudomonadati</taxon>
        <taxon>Candidatus Cloacimonadota</taxon>
        <taxon>Candidatus Cloacimonadia</taxon>
        <taxon>Candidatus Cloacimonadales</taxon>
        <taxon>Candidatus Cloacimonadaceae</taxon>
        <taxon>Candidatus Cloacimonas</taxon>
    </lineage>
</organism>
<evidence type="ECO:0000313" key="1">
    <source>
        <dbReference type="EMBL" id="CAO80138.1"/>
    </source>
</evidence>
<proteinExistence type="predicted"/>
<dbReference type="HOGENOM" id="CLU_1508049_0_0_0"/>
<dbReference type="KEGG" id="caci:CLOAM0230"/>